<dbReference type="AlphaFoldDB" id="A0A1G9SWU1"/>
<sequence>MSKHENGRPPQEAATQHASSSVPDLDAVVQSLPPRIDPAGMDLRELEAATERRFRAVKRAVTAIYERATARFRCEPPATPPAWAAHPERLSSEAMEQIVLTEQRAHANGYYAGFVDAVRLIWRLARALGYAEGQRKLARDLAAANRAFLTEHARALAAAVDPTPRESTMERAARNRARLRKAGVIA</sequence>
<gene>
    <name evidence="2" type="ORF">SAMN04487766_102125</name>
</gene>
<evidence type="ECO:0000256" key="1">
    <source>
        <dbReference type="SAM" id="MobiDB-lite"/>
    </source>
</evidence>
<feature type="compositionally biased region" description="Polar residues" evidence="1">
    <location>
        <begin position="13"/>
        <end position="22"/>
    </location>
</feature>
<accession>A0A1G9SWU1</accession>
<feature type="region of interest" description="Disordered" evidence="1">
    <location>
        <begin position="1"/>
        <end position="24"/>
    </location>
</feature>
<reference evidence="2 3" key="1">
    <citation type="submission" date="2016-10" db="EMBL/GenBank/DDBJ databases">
        <authorList>
            <person name="de Groot N.N."/>
        </authorList>
    </citation>
    <scope>NUCLEOTIDE SEQUENCE [LARGE SCALE GENOMIC DNA]</scope>
    <source>
        <strain evidence="2 3">KPR-7B</strain>
    </source>
</reference>
<evidence type="ECO:0000313" key="3">
    <source>
        <dbReference type="Proteomes" id="UP000199671"/>
    </source>
</evidence>
<organism evidence="2 3">
    <name type="scientific">Actinomyces ruminicola</name>
    <dbReference type="NCBI Taxonomy" id="332524"/>
    <lineage>
        <taxon>Bacteria</taxon>
        <taxon>Bacillati</taxon>
        <taxon>Actinomycetota</taxon>
        <taxon>Actinomycetes</taxon>
        <taxon>Actinomycetales</taxon>
        <taxon>Actinomycetaceae</taxon>
        <taxon>Actinomyces</taxon>
    </lineage>
</organism>
<dbReference type="Proteomes" id="UP000199671">
    <property type="component" value="Unassembled WGS sequence"/>
</dbReference>
<name>A0A1G9SWU1_9ACTO</name>
<proteinExistence type="predicted"/>
<protein>
    <submittedName>
        <fullName evidence="2">Uncharacterized protein</fullName>
    </submittedName>
</protein>
<evidence type="ECO:0000313" key="2">
    <source>
        <dbReference type="EMBL" id="SDM39890.1"/>
    </source>
</evidence>
<dbReference type="EMBL" id="FNHU01000002">
    <property type="protein sequence ID" value="SDM39890.1"/>
    <property type="molecule type" value="Genomic_DNA"/>
</dbReference>